<protein>
    <submittedName>
        <fullName evidence="1">Uncharacterized protein</fullName>
    </submittedName>
</protein>
<reference evidence="2" key="1">
    <citation type="journal article" date="2013" name="Science">
        <title>The Amborella genome and the evolution of flowering plants.</title>
        <authorList>
            <consortium name="Amborella Genome Project"/>
        </authorList>
    </citation>
    <scope>NUCLEOTIDE SEQUENCE [LARGE SCALE GENOMIC DNA]</scope>
</reference>
<sequence>MDNSIIWCSKQVGGGGGGGGGGASVVGGGSGGWGCYPPPPKWRKLMRKLKKESKRLCWSSNSRGPAFDCYYDPLSYAQNFDRASSSSDSSSGHLYAFSARFAVARPPPPPQIATS</sequence>
<organism evidence="1 2">
    <name type="scientific">Amborella trichopoda</name>
    <dbReference type="NCBI Taxonomy" id="13333"/>
    <lineage>
        <taxon>Eukaryota</taxon>
        <taxon>Viridiplantae</taxon>
        <taxon>Streptophyta</taxon>
        <taxon>Embryophyta</taxon>
        <taxon>Tracheophyta</taxon>
        <taxon>Spermatophyta</taxon>
        <taxon>Magnoliopsida</taxon>
        <taxon>Amborellales</taxon>
        <taxon>Amborellaceae</taxon>
        <taxon>Amborella</taxon>
    </lineage>
</organism>
<name>U5DAK2_AMBTC</name>
<keyword evidence="2" id="KW-1185">Reference proteome</keyword>
<dbReference type="HOGENOM" id="CLU_2112163_0_0_1"/>
<accession>U5DAK2</accession>
<dbReference type="EMBL" id="KI392068">
    <property type="protein sequence ID" value="ERN19514.1"/>
    <property type="molecule type" value="Genomic_DNA"/>
</dbReference>
<dbReference type="Proteomes" id="UP000017836">
    <property type="component" value="Unassembled WGS sequence"/>
</dbReference>
<gene>
    <name evidence="1" type="ORF">AMTR_s00062p00029800</name>
</gene>
<dbReference type="Gramene" id="ERN19514">
    <property type="protein sequence ID" value="ERN19514"/>
    <property type="gene ID" value="AMTR_s00062p00029800"/>
</dbReference>
<evidence type="ECO:0000313" key="1">
    <source>
        <dbReference type="EMBL" id="ERN19514.1"/>
    </source>
</evidence>
<proteinExistence type="predicted"/>
<dbReference type="PANTHER" id="PTHR33168">
    <property type="entry name" value="STRESS INDUCED PROTEIN-RELATED"/>
    <property type="match status" value="1"/>
</dbReference>
<dbReference type="AlphaFoldDB" id="U5DAK2"/>
<evidence type="ECO:0000313" key="2">
    <source>
        <dbReference type="Proteomes" id="UP000017836"/>
    </source>
</evidence>